<dbReference type="OrthoDB" id="1845386at2759"/>
<feature type="repeat" description="CHCR" evidence="7">
    <location>
        <begin position="626"/>
        <end position="787"/>
    </location>
</feature>
<sequence length="945" mass="111533">MSLFDDFLESTNPKDTVESRPQINTKNQRDTGYVTTLNTQDDPLFCLQYVQFQLPANLVSMMVENNILAAVLDNFRILRIDLDHPLDVDVVDISRKNTSSQVSQLFLDPTGRHIIVTTDNGDNYYLFHTWRRTKELTKLKQKIICIAWNKYAHANHTREILIGTQEGTVFETWLEPKDEFFRKEEKYLVQVFQAPMPITGIHVERFPTNKKKYLVMISTSTRLYHCVGSTWIEEEEDKATFERMLAEYQQNPEFQELPSNQEDSKIVFFNRFPELQLTGVPQTFVWLTGAGIFHGYLDFTEKNNRLMDSARLLPFPPTRYDEDNDCLIADTPISILVTEFHFILLYPSFVRALCRLNQKMVYEEPIVLNQGEVVQDMVVDNIKRTYWIYTTHAMYELVIKDEDRDVWKLYLQQKEYATALQYCKEPSQRTQVYTAQAHDDFEQGRYMQSAKYYAKSSVSFEQVTLKFTQKKERDALRFFLLSRLEQLGPNDRTQKTLIATWLVELYLSKMNQLEDMAASVHVNTAHRSFRLKEDQHNLKDEFRTFLETYGTHLHTPTTYQLISSHGYGSEWLYYAYLIGDHEKVIDHWISQDNWDKVMETLHDRNELIYKFSIPLIEHLPERTVNMWISHPKLNPRYLIPAILHYHHTHRNNRVSENQAIRYLSYVVSVFKNTDPIVHDFLLTLYATQPTSDETALLTFLKNEGRDMHYKLDYALRICSQHHRTQSCVHIYSQMGLYEEAVDLALKHRNLDLARTNADKPEDEDGLRKRLWISIAKYVIQDNKDIKSAMQFLKKCDLLKMEDILPFFPDFVLIDDFKDEICSALDEYNIGIEELKAEMDNATSSAEHIRLDVRKLKKRFAIVEEDQTCCLCEYPLLTRQFYVFPCNHQYHADCLGNRITKYLPTRQIRRLADIQEQLSHEYKAARTIQTLEDEKALTERIEHLRI</sequence>
<comment type="subcellular location">
    <subcellularLocation>
        <location evidence="6">Endomembrane system</location>
        <topology evidence="6">Peripheral membrane protein</topology>
        <orientation evidence="6">Cytoplasmic side</orientation>
    </subcellularLocation>
</comment>
<dbReference type="Pfam" id="PF23556">
    <property type="entry name" value="TPR_Vps41"/>
    <property type="match status" value="1"/>
</dbReference>
<keyword evidence="5" id="KW-0472">Membrane</keyword>
<keyword evidence="13" id="KW-1185">Reference proteome</keyword>
<feature type="domain" description="Pep3/Vps18 beta-propeller" evidence="10">
    <location>
        <begin position="43"/>
        <end position="399"/>
    </location>
</feature>
<keyword evidence="3" id="KW-0863">Zinc-finger</keyword>
<evidence type="ECO:0000256" key="5">
    <source>
        <dbReference type="ARBA" id="ARBA00023136"/>
    </source>
</evidence>
<dbReference type="PANTHER" id="PTHR23323:SF26">
    <property type="entry name" value="VACUOLAR PROTEIN SORTING-ASSOCIATED PROTEIN 18 HOMOLOG"/>
    <property type="match status" value="1"/>
</dbReference>
<proteinExistence type="inferred from homology"/>
<evidence type="ECO:0000259" key="10">
    <source>
        <dbReference type="Pfam" id="PF05131"/>
    </source>
</evidence>
<dbReference type="EMBL" id="PJQM01000885">
    <property type="protein sequence ID" value="RCI03818.1"/>
    <property type="molecule type" value="Genomic_DNA"/>
</dbReference>
<evidence type="ECO:0000256" key="1">
    <source>
        <dbReference type="ARBA" id="ARBA00010454"/>
    </source>
</evidence>
<evidence type="ECO:0000313" key="13">
    <source>
        <dbReference type="Proteomes" id="UP000253551"/>
    </source>
</evidence>
<dbReference type="SUPFAM" id="SSF57850">
    <property type="entry name" value="RING/U-box"/>
    <property type="match status" value="1"/>
</dbReference>
<accession>A0A367KNQ2</accession>
<feature type="coiled-coil region" evidence="8">
    <location>
        <begin position="824"/>
        <end position="851"/>
    </location>
</feature>
<keyword evidence="4" id="KW-0862">Zinc</keyword>
<dbReference type="Pfam" id="PF26148">
    <property type="entry name" value="VPS18_RING_C"/>
    <property type="match status" value="1"/>
</dbReference>
<feature type="region of interest" description="Disordered" evidence="9">
    <location>
        <begin position="1"/>
        <end position="31"/>
    </location>
</feature>
<dbReference type="Proteomes" id="UP000253551">
    <property type="component" value="Unassembled WGS sequence"/>
</dbReference>
<dbReference type="InterPro" id="IPR058919">
    <property type="entry name" value="Pep3/Vps18_RING_C"/>
</dbReference>
<evidence type="ECO:0000256" key="2">
    <source>
        <dbReference type="ARBA" id="ARBA00022723"/>
    </source>
</evidence>
<dbReference type="GO" id="GO:0030897">
    <property type="term" value="C:HOPS complex"/>
    <property type="evidence" value="ECO:0007669"/>
    <property type="project" value="TreeGrafter"/>
</dbReference>
<comment type="similarity">
    <text evidence="1">Belongs to the VPS18 family.</text>
</comment>
<evidence type="ECO:0000256" key="4">
    <source>
        <dbReference type="ARBA" id="ARBA00022833"/>
    </source>
</evidence>
<dbReference type="PANTHER" id="PTHR23323">
    <property type="entry name" value="VACUOLAR PROTEIN SORTING-ASSOCIATED PROTEIN"/>
    <property type="match status" value="1"/>
</dbReference>
<dbReference type="GO" id="GO:0006904">
    <property type="term" value="P:vesicle docking involved in exocytosis"/>
    <property type="evidence" value="ECO:0007669"/>
    <property type="project" value="TreeGrafter"/>
</dbReference>
<dbReference type="GO" id="GO:0008270">
    <property type="term" value="F:zinc ion binding"/>
    <property type="evidence" value="ECO:0007669"/>
    <property type="project" value="UniProtKB-KW"/>
</dbReference>
<dbReference type="SUPFAM" id="SSF50960">
    <property type="entry name" value="TolB, C-terminal domain"/>
    <property type="match status" value="1"/>
</dbReference>
<dbReference type="PROSITE" id="PS50236">
    <property type="entry name" value="CHCR"/>
    <property type="match status" value="1"/>
</dbReference>
<dbReference type="InterPro" id="IPR007810">
    <property type="entry name" value="Pep3/Vps18_beta-prop"/>
</dbReference>
<evidence type="ECO:0000259" key="11">
    <source>
        <dbReference type="Pfam" id="PF26148"/>
    </source>
</evidence>
<feature type="compositionally biased region" description="Polar residues" evidence="9">
    <location>
        <begin position="9"/>
        <end position="26"/>
    </location>
</feature>
<evidence type="ECO:0000256" key="6">
    <source>
        <dbReference type="ARBA" id="ARBA00029433"/>
    </source>
</evidence>
<dbReference type="GO" id="GO:0030674">
    <property type="term" value="F:protein-macromolecule adaptor activity"/>
    <property type="evidence" value="ECO:0007669"/>
    <property type="project" value="TreeGrafter"/>
</dbReference>
<keyword evidence="8" id="KW-0175">Coiled coil</keyword>
<dbReference type="GO" id="GO:0048284">
    <property type="term" value="P:organelle fusion"/>
    <property type="evidence" value="ECO:0007669"/>
    <property type="project" value="TreeGrafter"/>
</dbReference>
<dbReference type="Pfam" id="PF05131">
    <property type="entry name" value="Pep3_Vps18"/>
    <property type="match status" value="1"/>
</dbReference>
<dbReference type="GO" id="GO:0006886">
    <property type="term" value="P:intracellular protein transport"/>
    <property type="evidence" value="ECO:0007669"/>
    <property type="project" value="UniProtKB-UniRule"/>
</dbReference>
<dbReference type="GO" id="GO:0007033">
    <property type="term" value="P:vacuole organization"/>
    <property type="evidence" value="ECO:0007669"/>
    <property type="project" value="TreeGrafter"/>
</dbReference>
<organism evidence="12 13">
    <name type="scientific">Rhizopus stolonifer</name>
    <name type="common">Rhizopus nigricans</name>
    <dbReference type="NCBI Taxonomy" id="4846"/>
    <lineage>
        <taxon>Eukaryota</taxon>
        <taxon>Fungi</taxon>
        <taxon>Fungi incertae sedis</taxon>
        <taxon>Mucoromycota</taxon>
        <taxon>Mucoromycotina</taxon>
        <taxon>Mucoromycetes</taxon>
        <taxon>Mucorales</taxon>
        <taxon>Mucorineae</taxon>
        <taxon>Rhizopodaceae</taxon>
        <taxon>Rhizopus</taxon>
    </lineage>
</organism>
<dbReference type="GO" id="GO:0007032">
    <property type="term" value="P:endosome organization"/>
    <property type="evidence" value="ECO:0007669"/>
    <property type="project" value="TreeGrafter"/>
</dbReference>
<dbReference type="GO" id="GO:0005768">
    <property type="term" value="C:endosome"/>
    <property type="evidence" value="ECO:0007669"/>
    <property type="project" value="TreeGrafter"/>
</dbReference>
<feature type="non-terminal residue" evidence="12">
    <location>
        <position position="945"/>
    </location>
</feature>
<keyword evidence="2" id="KW-0479">Metal-binding</keyword>
<dbReference type="STRING" id="4846.A0A367KNQ2"/>
<feature type="domain" description="Pep3/Vps18 RING C-terminal" evidence="11">
    <location>
        <begin position="862"/>
        <end position="920"/>
    </location>
</feature>
<dbReference type="AlphaFoldDB" id="A0A367KNQ2"/>
<evidence type="ECO:0000256" key="3">
    <source>
        <dbReference type="ARBA" id="ARBA00022771"/>
    </source>
</evidence>
<reference evidence="12 13" key="1">
    <citation type="journal article" date="2018" name="G3 (Bethesda)">
        <title>Phylogenetic and Phylogenomic Definition of Rhizopus Species.</title>
        <authorList>
            <person name="Gryganskyi A.P."/>
            <person name="Golan J."/>
            <person name="Dolatabadi S."/>
            <person name="Mondo S."/>
            <person name="Robb S."/>
            <person name="Idnurm A."/>
            <person name="Muszewska A."/>
            <person name="Steczkiewicz K."/>
            <person name="Masonjones S."/>
            <person name="Liao H.L."/>
            <person name="Gajdeczka M.T."/>
            <person name="Anike F."/>
            <person name="Vuek A."/>
            <person name="Anishchenko I.M."/>
            <person name="Voigt K."/>
            <person name="de Hoog G.S."/>
            <person name="Smith M.E."/>
            <person name="Heitman J."/>
            <person name="Vilgalys R."/>
            <person name="Stajich J.E."/>
        </authorList>
    </citation>
    <scope>NUCLEOTIDE SEQUENCE [LARGE SCALE GENOMIC DNA]</scope>
    <source>
        <strain evidence="12 13">LSU 92-RS-03</strain>
    </source>
</reference>
<protein>
    <submittedName>
        <fullName evidence="12">Uncharacterized protein</fullName>
    </submittedName>
</protein>
<gene>
    <name evidence="12" type="ORF">CU098_000187</name>
</gene>
<name>A0A367KNQ2_RHIST</name>
<evidence type="ECO:0000256" key="7">
    <source>
        <dbReference type="PROSITE-ProRule" id="PRU01006"/>
    </source>
</evidence>
<comment type="caution">
    <text evidence="12">The sequence shown here is derived from an EMBL/GenBank/DDBJ whole genome shotgun (WGS) entry which is preliminary data.</text>
</comment>
<dbReference type="CDD" id="cd16462">
    <property type="entry name" value="RING-H2_Pep3p-like"/>
    <property type="match status" value="1"/>
</dbReference>
<evidence type="ECO:0000256" key="9">
    <source>
        <dbReference type="SAM" id="MobiDB-lite"/>
    </source>
</evidence>
<dbReference type="InterPro" id="IPR000547">
    <property type="entry name" value="Clathrin_H-chain/VPS_repeat"/>
</dbReference>
<evidence type="ECO:0000313" key="12">
    <source>
        <dbReference type="EMBL" id="RCI03818.1"/>
    </source>
</evidence>
<evidence type="ECO:0000256" key="8">
    <source>
        <dbReference type="SAM" id="Coils"/>
    </source>
</evidence>